<dbReference type="InterPro" id="IPR004115">
    <property type="entry name" value="GAD-like_sf"/>
</dbReference>
<dbReference type="InterPro" id="IPR012340">
    <property type="entry name" value="NA-bd_OB-fold"/>
</dbReference>
<dbReference type="InterPro" id="IPR004364">
    <property type="entry name" value="Aa-tRNA-synt_II"/>
</dbReference>
<dbReference type="GO" id="GO:0004815">
    <property type="term" value="F:aspartate-tRNA ligase activity"/>
    <property type="evidence" value="ECO:0007669"/>
    <property type="project" value="UniProtKB-UniRule"/>
</dbReference>
<dbReference type="EC" id="6.1.1.12" evidence="7"/>
<comment type="subunit">
    <text evidence="7">Homodimer.</text>
</comment>
<dbReference type="HAMAP" id="MF_00044">
    <property type="entry name" value="Asp_tRNA_synth_type1"/>
    <property type="match status" value="1"/>
</dbReference>
<evidence type="ECO:0000256" key="3">
    <source>
        <dbReference type="ARBA" id="ARBA00022741"/>
    </source>
</evidence>
<feature type="binding site" evidence="7">
    <location>
        <begin position="542"/>
        <end position="545"/>
    </location>
    <ligand>
        <name>ATP</name>
        <dbReference type="ChEBI" id="CHEBI:30616"/>
    </ligand>
</feature>
<feature type="domain" description="Aminoacyl-transfer RNA synthetases class-II family profile" evidence="8">
    <location>
        <begin position="147"/>
        <end position="576"/>
    </location>
</feature>
<feature type="region of interest" description="Aspartate" evidence="7">
    <location>
        <begin position="204"/>
        <end position="207"/>
    </location>
</feature>
<keyword evidence="6 7" id="KW-0030">Aminoacyl-tRNA synthetase</keyword>
<evidence type="ECO:0000313" key="9">
    <source>
        <dbReference type="EMBL" id="WPU64640.1"/>
    </source>
</evidence>
<keyword evidence="7" id="KW-0963">Cytoplasm</keyword>
<dbReference type="PANTHER" id="PTHR22594">
    <property type="entry name" value="ASPARTYL/LYSYL-TRNA SYNTHETASE"/>
    <property type="match status" value="1"/>
</dbReference>
<feature type="binding site" evidence="7">
    <location>
        <position position="490"/>
    </location>
    <ligand>
        <name>ATP</name>
        <dbReference type="ChEBI" id="CHEBI:30616"/>
    </ligand>
</feature>
<dbReference type="InterPro" id="IPR004524">
    <property type="entry name" value="Asp-tRNA-ligase_1"/>
</dbReference>
<dbReference type="GO" id="GO:0003676">
    <property type="term" value="F:nucleic acid binding"/>
    <property type="evidence" value="ECO:0007669"/>
    <property type="project" value="InterPro"/>
</dbReference>
<dbReference type="SUPFAM" id="SSF55681">
    <property type="entry name" value="Class II aaRS and biotin synthetases"/>
    <property type="match status" value="1"/>
</dbReference>
<dbReference type="Gene3D" id="3.30.1360.30">
    <property type="entry name" value="GAD-like domain"/>
    <property type="match status" value="1"/>
</dbReference>
<dbReference type="CDD" id="cd04317">
    <property type="entry name" value="EcAspRS_like_N"/>
    <property type="match status" value="1"/>
</dbReference>
<dbReference type="InterPro" id="IPR004365">
    <property type="entry name" value="NA-bd_OB_tRNA"/>
</dbReference>
<dbReference type="GO" id="GO:0005737">
    <property type="term" value="C:cytoplasm"/>
    <property type="evidence" value="ECO:0007669"/>
    <property type="project" value="UniProtKB-SubCell"/>
</dbReference>
<dbReference type="PRINTS" id="PR01042">
    <property type="entry name" value="TRNASYNTHASP"/>
</dbReference>
<dbReference type="InterPro" id="IPR006195">
    <property type="entry name" value="aa-tRNA-synth_II"/>
</dbReference>
<dbReference type="InterPro" id="IPR045864">
    <property type="entry name" value="aa-tRNA-synth_II/BPL/LPL"/>
</dbReference>
<feature type="binding site" evidence="7">
    <location>
        <begin position="226"/>
        <end position="228"/>
    </location>
    <ligand>
        <name>ATP</name>
        <dbReference type="ChEBI" id="CHEBI:30616"/>
    </ligand>
</feature>
<comment type="caution">
    <text evidence="7">Lacks conserved residue(s) required for the propagation of feature annotation.</text>
</comment>
<keyword evidence="2 7" id="KW-0436">Ligase</keyword>
<accession>A0AAX4HN70</accession>
<name>A0AAX4HN70_9BACT</name>
<organism evidence="9 10">
    <name type="scientific">Peredibacter starrii</name>
    <dbReference type="NCBI Taxonomy" id="28202"/>
    <lineage>
        <taxon>Bacteria</taxon>
        <taxon>Pseudomonadati</taxon>
        <taxon>Bdellovibrionota</taxon>
        <taxon>Bacteriovoracia</taxon>
        <taxon>Bacteriovoracales</taxon>
        <taxon>Bacteriovoracaceae</taxon>
        <taxon>Peredibacter</taxon>
    </lineage>
</organism>
<evidence type="ECO:0000256" key="2">
    <source>
        <dbReference type="ARBA" id="ARBA00022598"/>
    </source>
</evidence>
<comment type="catalytic activity">
    <reaction evidence="7">
        <text>tRNA(Asp) + L-aspartate + ATP = L-aspartyl-tRNA(Asp) + AMP + diphosphate</text>
        <dbReference type="Rhea" id="RHEA:19649"/>
        <dbReference type="Rhea" id="RHEA-COMP:9660"/>
        <dbReference type="Rhea" id="RHEA-COMP:9678"/>
        <dbReference type="ChEBI" id="CHEBI:29991"/>
        <dbReference type="ChEBI" id="CHEBI:30616"/>
        <dbReference type="ChEBI" id="CHEBI:33019"/>
        <dbReference type="ChEBI" id="CHEBI:78442"/>
        <dbReference type="ChEBI" id="CHEBI:78516"/>
        <dbReference type="ChEBI" id="CHEBI:456215"/>
        <dbReference type="EC" id="6.1.1.12"/>
    </reaction>
</comment>
<feature type="binding site" evidence="7">
    <location>
        <position position="235"/>
    </location>
    <ligand>
        <name>ATP</name>
        <dbReference type="ChEBI" id="CHEBI:30616"/>
    </ligand>
</feature>
<evidence type="ECO:0000313" key="10">
    <source>
        <dbReference type="Proteomes" id="UP001324634"/>
    </source>
</evidence>
<comment type="similarity">
    <text evidence="1 7">Belongs to the class-II aminoacyl-tRNA synthetase family. Type 1 subfamily.</text>
</comment>
<keyword evidence="10" id="KW-1185">Reference proteome</keyword>
<keyword evidence="5 7" id="KW-0648">Protein biosynthesis</keyword>
<dbReference type="GO" id="GO:0006422">
    <property type="term" value="P:aspartyl-tRNA aminoacylation"/>
    <property type="evidence" value="ECO:0007669"/>
    <property type="project" value="UniProtKB-UniRule"/>
</dbReference>
<dbReference type="PANTHER" id="PTHR22594:SF5">
    <property type="entry name" value="ASPARTATE--TRNA LIGASE, MITOCHONDRIAL"/>
    <property type="match status" value="1"/>
</dbReference>
<feature type="binding site" evidence="7">
    <location>
        <position position="226"/>
    </location>
    <ligand>
        <name>L-aspartate</name>
        <dbReference type="ChEBI" id="CHEBI:29991"/>
    </ligand>
</feature>
<evidence type="ECO:0000256" key="4">
    <source>
        <dbReference type="ARBA" id="ARBA00022840"/>
    </source>
</evidence>
<dbReference type="Gene3D" id="2.40.50.140">
    <property type="entry name" value="Nucleic acid-binding proteins"/>
    <property type="match status" value="1"/>
</dbReference>
<evidence type="ECO:0000256" key="1">
    <source>
        <dbReference type="ARBA" id="ARBA00006303"/>
    </source>
</evidence>
<proteinExistence type="inferred from homology"/>
<dbReference type="InterPro" id="IPR029351">
    <property type="entry name" value="GAD_dom"/>
</dbReference>
<keyword evidence="4 7" id="KW-0067">ATP-binding</keyword>
<feature type="binding site" evidence="7">
    <location>
        <position position="180"/>
    </location>
    <ligand>
        <name>L-aspartate</name>
        <dbReference type="ChEBI" id="CHEBI:29991"/>
    </ligand>
</feature>
<dbReference type="AlphaFoldDB" id="A0AAX4HN70"/>
<feature type="binding site" evidence="7">
    <location>
        <position position="452"/>
    </location>
    <ligand>
        <name>L-aspartate</name>
        <dbReference type="ChEBI" id="CHEBI:29991"/>
    </ligand>
</feature>
<comment type="subcellular location">
    <subcellularLocation>
        <location evidence="7">Cytoplasm</location>
    </subcellularLocation>
</comment>
<sequence length="594" mass="67155">MAKNLPGSMRTHHCGELRESDIGKTVTLCGWMNKYRNLGALHFIDLRDKYGVTQLGFEAFKGDINELRKFSLESVLLAKGKVVARPDAAKNAKMATGLVEVQVEEIRLLSLAEEVPFLPHGAVPATEDLRLRYRYLDLRSQKLQDILTLRSETTKKARMALYELGFNEVETPILYKTTPEGARDYIVPSRVHPGKVYALPQSPQTLKQLLMIANTDKYFQICRCFRDEDLRADRQPEFTQIDIEVSFPTLDYMKNLATHMMRNIFNLPESFEMKGITYDEVMRDYGSDKPDVRFALKQMVVTDLFKGSAFTTFADVATAKYGMVKAMFVPVSMGALARKDIDALTEVVKPYGGKGVAWFKVENGAVSGGISKFIDANMLNALSEKSVEKGDGLWLFCADKNENIAHDCADAVRRHLGKTLNLIKTDEYAFLWVYDFPLFDYDADTNSLHAKHHPFTRPKDEDMELYYSNDKSLIKNVKAYAYDIVCNGYELGGGSMRIFDNKQQSRMFELLGFTPEDAQHQFGFFIEALKFGTPPHAGMAFGMDRLIMQLARTDSIRDVIAFPKTASATDLMASSPSKPNPAQTKELGFKWLEE</sequence>
<dbReference type="NCBIfam" id="NF001750">
    <property type="entry name" value="PRK00476.1"/>
    <property type="match status" value="1"/>
</dbReference>
<dbReference type="NCBIfam" id="TIGR00459">
    <property type="entry name" value="aspS_bact"/>
    <property type="match status" value="1"/>
</dbReference>
<dbReference type="InterPro" id="IPR002312">
    <property type="entry name" value="Asp/Asn-tRNA-synth_IIb"/>
</dbReference>
<dbReference type="RefSeq" id="WP_321393799.1">
    <property type="nucleotide sequence ID" value="NZ_CP139487.1"/>
</dbReference>
<feature type="binding site" evidence="7">
    <location>
        <position position="497"/>
    </location>
    <ligand>
        <name>L-aspartate</name>
        <dbReference type="ChEBI" id="CHEBI:29991"/>
    </ligand>
</feature>
<keyword evidence="3 7" id="KW-0547">Nucleotide-binding</keyword>
<dbReference type="KEGG" id="psti:SOO65_18255"/>
<evidence type="ECO:0000256" key="5">
    <source>
        <dbReference type="ARBA" id="ARBA00022917"/>
    </source>
</evidence>
<gene>
    <name evidence="7 9" type="primary">aspS</name>
    <name evidence="9" type="ORF">SOO65_18255</name>
</gene>
<evidence type="ECO:0000259" key="8">
    <source>
        <dbReference type="PROSITE" id="PS50862"/>
    </source>
</evidence>
<dbReference type="SUPFAM" id="SSF55261">
    <property type="entry name" value="GAD domain-like"/>
    <property type="match status" value="1"/>
</dbReference>
<dbReference type="InterPro" id="IPR047089">
    <property type="entry name" value="Asp-tRNA-ligase_1_N"/>
</dbReference>
<dbReference type="PROSITE" id="PS50862">
    <property type="entry name" value="AA_TRNA_LIGASE_II"/>
    <property type="match status" value="1"/>
</dbReference>
<protein>
    <recommendedName>
        <fullName evidence="7">Aspartate--tRNA ligase</fullName>
        <ecNumber evidence="7">6.1.1.12</ecNumber>
    </recommendedName>
    <alternativeName>
        <fullName evidence="7">Aspartyl-tRNA synthetase</fullName>
        <shortName evidence="7">AspRS</shortName>
    </alternativeName>
</protein>
<evidence type="ECO:0000256" key="6">
    <source>
        <dbReference type="ARBA" id="ARBA00023146"/>
    </source>
</evidence>
<dbReference type="Pfam" id="PF00152">
    <property type="entry name" value="tRNA-synt_2"/>
    <property type="match status" value="1"/>
</dbReference>
<dbReference type="Gene3D" id="3.30.930.10">
    <property type="entry name" value="Bira Bifunctional Protein, Domain 2"/>
    <property type="match status" value="1"/>
</dbReference>
<dbReference type="Pfam" id="PF02938">
    <property type="entry name" value="GAD"/>
    <property type="match status" value="1"/>
</dbReference>
<reference evidence="9 10" key="1">
    <citation type="submission" date="2023-11" db="EMBL/GenBank/DDBJ databases">
        <title>Peredibacter starrii A3.12.</title>
        <authorList>
            <person name="Mitchell R.J."/>
        </authorList>
    </citation>
    <scope>NUCLEOTIDE SEQUENCE [LARGE SCALE GENOMIC DNA]</scope>
    <source>
        <strain evidence="9 10">A3.12</strain>
    </source>
</reference>
<dbReference type="SUPFAM" id="SSF50249">
    <property type="entry name" value="Nucleic acid-binding proteins"/>
    <property type="match status" value="1"/>
</dbReference>
<evidence type="ECO:0000256" key="7">
    <source>
        <dbReference type="HAMAP-Rule" id="MF_00044"/>
    </source>
</evidence>
<dbReference type="Pfam" id="PF01336">
    <property type="entry name" value="tRNA_anti-codon"/>
    <property type="match status" value="1"/>
</dbReference>
<comment type="function">
    <text evidence="7">Catalyzes the attachment of L-aspartate to tRNA(Asp) in a two-step reaction: L-aspartate is first activated by ATP to form Asp-AMP and then transferred to the acceptor end of tRNA(Asp).</text>
</comment>
<dbReference type="EMBL" id="CP139487">
    <property type="protein sequence ID" value="WPU64640.1"/>
    <property type="molecule type" value="Genomic_DNA"/>
</dbReference>
<dbReference type="Proteomes" id="UP001324634">
    <property type="component" value="Chromosome"/>
</dbReference>
<dbReference type="GO" id="GO:0005524">
    <property type="term" value="F:ATP binding"/>
    <property type="evidence" value="ECO:0007669"/>
    <property type="project" value="UniProtKB-UniRule"/>
</dbReference>